<keyword evidence="14" id="KW-0464">Manganese</keyword>
<dbReference type="SUPFAM" id="SSF52440">
    <property type="entry name" value="PreATP-grasp domain"/>
    <property type="match status" value="1"/>
</dbReference>
<dbReference type="InterPro" id="IPR036897">
    <property type="entry name" value="CarbamoylP_synth_lsu_oligo_sf"/>
</dbReference>
<dbReference type="PROSITE" id="PS00866">
    <property type="entry name" value="CPSASE_1"/>
    <property type="match status" value="1"/>
</dbReference>
<comment type="function">
    <text evidence="18">Small subunit of the glutamine-dependent carbamoyl phosphate synthetase (CPSase). CPSase catalyzes the formation of carbamoyl phosphate from the ammonia moiety of glutamine, carbonate, and phosphate donated by ATP, constituting the first step of the biosynthetic pathway leading to pyrimidine nucleotides. The large subunit (synthetase) binds the substrates ammonia (free or transferred from glutamine from the small subunit), hydrogencarbonate and ATP and carries out an ATP-coupled ligase reaction, activating hydrogencarbonate by forming carboxy phosphate which reacts with ammonia to form carbamoyl phosphate.</text>
</comment>
<dbReference type="FunFam" id="3.30.1490.20:FF:000001">
    <property type="entry name" value="Carbamoyl-phosphate synthase large chain"/>
    <property type="match status" value="1"/>
</dbReference>
<evidence type="ECO:0000256" key="12">
    <source>
        <dbReference type="ARBA" id="ARBA00022842"/>
    </source>
</evidence>
<keyword evidence="5" id="KW-0055">Arginine biosynthesis</keyword>
<keyword evidence="11" id="KW-0067">ATP-binding</keyword>
<evidence type="ECO:0000256" key="19">
    <source>
        <dbReference type="ARBA" id="ARBA00069524"/>
    </source>
</evidence>
<dbReference type="GO" id="GO:0006526">
    <property type="term" value="P:L-arginine biosynthetic process"/>
    <property type="evidence" value="ECO:0007669"/>
    <property type="project" value="UniProtKB-KW"/>
</dbReference>
<keyword evidence="12" id="KW-0460">Magnesium</keyword>
<dbReference type="InterPro" id="IPR013815">
    <property type="entry name" value="ATP_grasp_subdomain_1"/>
</dbReference>
<dbReference type="Pfam" id="PF02142">
    <property type="entry name" value="MGS"/>
    <property type="match status" value="1"/>
</dbReference>
<evidence type="ECO:0000256" key="18">
    <source>
        <dbReference type="ARBA" id="ARBA00060037"/>
    </source>
</evidence>
<dbReference type="Pfam" id="PF02787">
    <property type="entry name" value="CPSase_L_D3"/>
    <property type="match status" value="1"/>
</dbReference>
<feature type="domain" description="ATP-grasp" evidence="20">
    <location>
        <begin position="227"/>
        <end position="423"/>
    </location>
</feature>
<dbReference type="EC" id="6.3.5.5" evidence="4"/>
<dbReference type="EMBL" id="BARS01000090">
    <property type="protein sequence ID" value="GAF71644.1"/>
    <property type="molecule type" value="Genomic_DNA"/>
</dbReference>
<dbReference type="SUPFAM" id="SSF56059">
    <property type="entry name" value="Glutathione synthetase ATP-binding domain-like"/>
    <property type="match status" value="1"/>
</dbReference>
<evidence type="ECO:0000256" key="1">
    <source>
        <dbReference type="ARBA" id="ARBA00001936"/>
    </source>
</evidence>
<evidence type="ECO:0000259" key="21">
    <source>
        <dbReference type="PROSITE" id="PS51855"/>
    </source>
</evidence>
<dbReference type="NCBIfam" id="NF003671">
    <property type="entry name" value="PRK05294.1"/>
    <property type="match status" value="1"/>
</dbReference>
<dbReference type="Pfam" id="PF02786">
    <property type="entry name" value="CPSase_L_D2"/>
    <property type="match status" value="1"/>
</dbReference>
<dbReference type="PROSITE" id="PS50975">
    <property type="entry name" value="ATP_GRASP"/>
    <property type="match status" value="1"/>
</dbReference>
<dbReference type="FunFam" id="1.10.1030.10:FF:000002">
    <property type="entry name" value="Carbamoyl-phosphate synthase large chain"/>
    <property type="match status" value="1"/>
</dbReference>
<dbReference type="CDD" id="cd01424">
    <property type="entry name" value="MGS_CPS_II"/>
    <property type="match status" value="1"/>
</dbReference>
<dbReference type="PROSITE" id="PS51855">
    <property type="entry name" value="MGS"/>
    <property type="match status" value="1"/>
</dbReference>
<dbReference type="SMART" id="SM01096">
    <property type="entry name" value="CPSase_L_D3"/>
    <property type="match status" value="1"/>
</dbReference>
<evidence type="ECO:0000256" key="6">
    <source>
        <dbReference type="ARBA" id="ARBA00022598"/>
    </source>
</evidence>
<evidence type="ECO:0000313" key="22">
    <source>
        <dbReference type="EMBL" id="GAF71644.1"/>
    </source>
</evidence>
<evidence type="ECO:0000256" key="16">
    <source>
        <dbReference type="ARBA" id="ARBA00047359"/>
    </source>
</evidence>
<dbReference type="UniPathway" id="UPA00070">
    <property type="reaction ID" value="UER00115"/>
</dbReference>
<keyword evidence="8" id="KW-0479">Metal-binding</keyword>
<evidence type="ECO:0000256" key="2">
    <source>
        <dbReference type="ARBA" id="ARBA00005077"/>
    </source>
</evidence>
<keyword evidence="6" id="KW-0436">Ligase</keyword>
<dbReference type="GO" id="GO:0004088">
    <property type="term" value="F:carbamoyl-phosphate synthase (glutamine-hydrolyzing) activity"/>
    <property type="evidence" value="ECO:0007669"/>
    <property type="project" value="UniProtKB-EC"/>
</dbReference>
<dbReference type="InterPro" id="IPR005483">
    <property type="entry name" value="CPSase_dom"/>
</dbReference>
<dbReference type="Pfam" id="PF25596">
    <property type="entry name" value="CPSase_L_D1"/>
    <property type="match status" value="1"/>
</dbReference>
<keyword evidence="7" id="KW-0028">Amino-acid biosynthesis</keyword>
<dbReference type="Gene3D" id="1.10.1030.10">
    <property type="entry name" value="Carbamoyl-phosphate synthetase, large subunit oligomerisation domain"/>
    <property type="match status" value="1"/>
</dbReference>
<dbReference type="FunFam" id="3.30.470.20:FF:000026">
    <property type="entry name" value="Carbamoyl-phosphate synthase large chain"/>
    <property type="match status" value="1"/>
</dbReference>
<evidence type="ECO:0000256" key="17">
    <source>
        <dbReference type="ARBA" id="ARBA00048816"/>
    </source>
</evidence>
<dbReference type="AlphaFoldDB" id="X0RS22"/>
<dbReference type="PROSITE" id="PS00867">
    <property type="entry name" value="CPSASE_2"/>
    <property type="match status" value="1"/>
</dbReference>
<evidence type="ECO:0000256" key="4">
    <source>
        <dbReference type="ARBA" id="ARBA00012738"/>
    </source>
</evidence>
<feature type="non-terminal residue" evidence="22">
    <location>
        <position position="1"/>
    </location>
</feature>
<dbReference type="PRINTS" id="PR00098">
    <property type="entry name" value="CPSASE"/>
</dbReference>
<name>X0RS22_9ZZZZ</name>
<dbReference type="InterPro" id="IPR016185">
    <property type="entry name" value="PreATP-grasp_dom_sf"/>
</dbReference>
<dbReference type="SUPFAM" id="SSF48108">
    <property type="entry name" value="Carbamoyl phosphate synthetase, large subunit connection domain"/>
    <property type="match status" value="1"/>
</dbReference>
<evidence type="ECO:0000256" key="5">
    <source>
        <dbReference type="ARBA" id="ARBA00022571"/>
    </source>
</evidence>
<keyword evidence="13" id="KW-0665">Pyrimidine biosynthesis</keyword>
<accession>X0RS22</accession>
<dbReference type="InterPro" id="IPR036914">
    <property type="entry name" value="MGS-like_dom_sf"/>
</dbReference>
<dbReference type="InterPro" id="IPR033937">
    <property type="entry name" value="MGS_CPS_CarB"/>
</dbReference>
<dbReference type="InterPro" id="IPR058047">
    <property type="entry name" value="CPSase_preATP-grasp"/>
</dbReference>
<evidence type="ECO:0000256" key="10">
    <source>
        <dbReference type="ARBA" id="ARBA00022741"/>
    </source>
</evidence>
<comment type="catalytic activity">
    <reaction evidence="17">
        <text>hydrogencarbonate + L-glutamine + 2 ATP + H2O = carbamoyl phosphate + L-glutamate + 2 ADP + phosphate + 2 H(+)</text>
        <dbReference type="Rhea" id="RHEA:18633"/>
        <dbReference type="ChEBI" id="CHEBI:15377"/>
        <dbReference type="ChEBI" id="CHEBI:15378"/>
        <dbReference type="ChEBI" id="CHEBI:17544"/>
        <dbReference type="ChEBI" id="CHEBI:29985"/>
        <dbReference type="ChEBI" id="CHEBI:30616"/>
        <dbReference type="ChEBI" id="CHEBI:43474"/>
        <dbReference type="ChEBI" id="CHEBI:58228"/>
        <dbReference type="ChEBI" id="CHEBI:58359"/>
        <dbReference type="ChEBI" id="CHEBI:456216"/>
        <dbReference type="EC" id="6.3.5.5"/>
    </reaction>
</comment>
<dbReference type="GO" id="GO:0046872">
    <property type="term" value="F:metal ion binding"/>
    <property type="evidence" value="ECO:0007669"/>
    <property type="project" value="UniProtKB-KW"/>
</dbReference>
<keyword evidence="10" id="KW-0547">Nucleotide-binding</keyword>
<protein>
    <recommendedName>
        <fullName evidence="19">Carbamoyl phosphate synthase pyrimidine-specific large chain</fullName>
        <ecNumber evidence="15">6.3.4.16</ecNumber>
        <ecNumber evidence="4">6.3.5.5</ecNumber>
    </recommendedName>
</protein>
<dbReference type="SMART" id="SM00851">
    <property type="entry name" value="MGS"/>
    <property type="match status" value="1"/>
</dbReference>
<comment type="catalytic activity">
    <reaction evidence="16">
        <text>hydrogencarbonate + NH4(+) + 2 ATP = carbamoyl phosphate + 2 ADP + phosphate + 2 H(+)</text>
        <dbReference type="Rhea" id="RHEA:18029"/>
        <dbReference type="ChEBI" id="CHEBI:15378"/>
        <dbReference type="ChEBI" id="CHEBI:17544"/>
        <dbReference type="ChEBI" id="CHEBI:28938"/>
        <dbReference type="ChEBI" id="CHEBI:30616"/>
        <dbReference type="ChEBI" id="CHEBI:43474"/>
        <dbReference type="ChEBI" id="CHEBI:58228"/>
        <dbReference type="ChEBI" id="CHEBI:456216"/>
        <dbReference type="EC" id="6.3.4.16"/>
    </reaction>
</comment>
<evidence type="ECO:0000256" key="15">
    <source>
        <dbReference type="ARBA" id="ARBA00044063"/>
    </source>
</evidence>
<evidence type="ECO:0000256" key="3">
    <source>
        <dbReference type="ARBA" id="ARBA00009799"/>
    </source>
</evidence>
<dbReference type="Gene3D" id="3.40.50.20">
    <property type="match status" value="1"/>
</dbReference>
<dbReference type="InterPro" id="IPR011607">
    <property type="entry name" value="MGS-like_dom"/>
</dbReference>
<comment type="pathway">
    <text evidence="2">Amino-acid biosynthesis; L-arginine biosynthesis; carbamoyl phosphate from bicarbonate: step 1/1.</text>
</comment>
<evidence type="ECO:0000256" key="7">
    <source>
        <dbReference type="ARBA" id="ARBA00022605"/>
    </source>
</evidence>
<evidence type="ECO:0000256" key="11">
    <source>
        <dbReference type="ARBA" id="ARBA00022840"/>
    </source>
</evidence>
<comment type="cofactor">
    <cofactor evidence="1">
        <name>Mn(2+)</name>
        <dbReference type="ChEBI" id="CHEBI:29035"/>
    </cofactor>
</comment>
<gene>
    <name evidence="22" type="ORF">S01H1_00271</name>
</gene>
<dbReference type="Gene3D" id="3.30.470.20">
    <property type="entry name" value="ATP-grasp fold, B domain"/>
    <property type="match status" value="1"/>
</dbReference>
<reference evidence="22" key="1">
    <citation type="journal article" date="2014" name="Front. Microbiol.">
        <title>High frequency of phylogenetically diverse reductive dehalogenase-homologous genes in deep subseafloor sedimentary metagenomes.</title>
        <authorList>
            <person name="Kawai M."/>
            <person name="Futagami T."/>
            <person name="Toyoda A."/>
            <person name="Takaki Y."/>
            <person name="Nishi S."/>
            <person name="Hori S."/>
            <person name="Arai W."/>
            <person name="Tsubouchi T."/>
            <person name="Morono Y."/>
            <person name="Uchiyama I."/>
            <person name="Ito T."/>
            <person name="Fujiyama A."/>
            <person name="Inagaki F."/>
            <person name="Takami H."/>
        </authorList>
    </citation>
    <scope>NUCLEOTIDE SEQUENCE</scope>
    <source>
        <strain evidence="22">Expedition CK06-06</strain>
    </source>
</reference>
<evidence type="ECO:0000259" key="20">
    <source>
        <dbReference type="PROSITE" id="PS50975"/>
    </source>
</evidence>
<dbReference type="InterPro" id="IPR005479">
    <property type="entry name" value="CPAse_ATP-bd"/>
</dbReference>
<evidence type="ECO:0000256" key="14">
    <source>
        <dbReference type="ARBA" id="ARBA00023211"/>
    </source>
</evidence>
<dbReference type="PANTHER" id="PTHR11405">
    <property type="entry name" value="CARBAMOYLTRANSFERASE FAMILY MEMBER"/>
    <property type="match status" value="1"/>
</dbReference>
<sequence length="632" mass="69153">TKIDLWFVDKLQNIVDMEKQLLSQPLTPELLWQAKRLGFSDEQVGTLADRLHEQVRQLRHSWNIRPVYKMVDTCAAEFDAGTPYFYSTYEQENEAEPLQGNKAVVIGSGPIRIGQGIEFDYSSVHAAWALQESGYKSIMINSNPETVSTDFDTSDRLYFEALDEESLRDILENEGGIEFSGNAPPSIVQFGGQTAINLAEPLFRSGMLLLGSSAEAIDLAEDRRRFENFLSELGVPQPPGAGVSSVDEAISVAKLIGYPVLVRPSYVLGGRAMEIVHDASELIRYMSLAMELDTRHPVLIDKYLEGKEVEVDAIGDGETVFIPGIMEHIERAGVHSGDSMAVYPGVNLTEQEIETLVDYAIRIGLGLKIKGLMNIQFVIMPGSTTQESSVYVLEVNPRASRTIPFIAKVTGVPMINVATKVMLGKSLKEQGYNTGLFERQKLIGIKAPVFSMSKLLGVDTYLGPEMKSTGEVMGIDYTFDAALAKALLAAGLMLLPQGAILISIADRDKPEALPIIRKLSSIGYKLYATEGTTAMIEAAGLPVKMISKKLSEGHPNVVDVINEGTVNAVINTITGGRIPLRDGFYIRRAAAEKRIPCFTSLDTARAAVEALVNGGQTYSAQPLPDYRRKEPV</sequence>
<dbReference type="SUPFAM" id="SSF52335">
    <property type="entry name" value="Methylglyoxal synthase-like"/>
    <property type="match status" value="1"/>
</dbReference>
<dbReference type="PANTHER" id="PTHR11405:SF53">
    <property type="entry name" value="CARBAMOYL-PHOSPHATE SYNTHASE [AMMONIA], MITOCHONDRIAL"/>
    <property type="match status" value="1"/>
</dbReference>
<dbReference type="GO" id="GO:0044205">
    <property type="term" value="P:'de novo' UMP biosynthetic process"/>
    <property type="evidence" value="ECO:0007669"/>
    <property type="project" value="UniProtKB-UniPathway"/>
</dbReference>
<feature type="domain" description="MGS-like" evidence="21">
    <location>
        <begin position="493"/>
        <end position="632"/>
    </location>
</feature>
<dbReference type="InterPro" id="IPR011761">
    <property type="entry name" value="ATP-grasp"/>
</dbReference>
<dbReference type="GO" id="GO:0005737">
    <property type="term" value="C:cytoplasm"/>
    <property type="evidence" value="ECO:0007669"/>
    <property type="project" value="TreeGrafter"/>
</dbReference>
<evidence type="ECO:0000256" key="9">
    <source>
        <dbReference type="ARBA" id="ARBA00022737"/>
    </source>
</evidence>
<organism evidence="22">
    <name type="scientific">marine sediment metagenome</name>
    <dbReference type="NCBI Taxonomy" id="412755"/>
    <lineage>
        <taxon>unclassified sequences</taxon>
        <taxon>metagenomes</taxon>
        <taxon>ecological metagenomes</taxon>
    </lineage>
</organism>
<evidence type="ECO:0000256" key="13">
    <source>
        <dbReference type="ARBA" id="ARBA00022975"/>
    </source>
</evidence>
<keyword evidence="9" id="KW-0677">Repeat</keyword>
<dbReference type="FunFam" id="3.40.50.20:FF:000001">
    <property type="entry name" value="Carbamoyl-phosphate synthase large chain"/>
    <property type="match status" value="1"/>
</dbReference>
<dbReference type="InterPro" id="IPR005480">
    <property type="entry name" value="CPSase_lsu_oligo"/>
</dbReference>
<comment type="similarity">
    <text evidence="3">Belongs to the CarB family.</text>
</comment>
<comment type="caution">
    <text evidence="22">The sequence shown here is derived from an EMBL/GenBank/DDBJ whole genome shotgun (WGS) entry which is preliminary data.</text>
</comment>
<dbReference type="EC" id="6.3.4.16" evidence="15"/>
<dbReference type="Gene3D" id="3.40.50.1380">
    <property type="entry name" value="Methylglyoxal synthase-like domain"/>
    <property type="match status" value="1"/>
</dbReference>
<dbReference type="GO" id="GO:0004087">
    <property type="term" value="F:carbamoyl-phosphate synthase (ammonia) activity"/>
    <property type="evidence" value="ECO:0007669"/>
    <property type="project" value="UniProtKB-EC"/>
</dbReference>
<evidence type="ECO:0000256" key="8">
    <source>
        <dbReference type="ARBA" id="ARBA00022723"/>
    </source>
</evidence>
<dbReference type="GO" id="GO:0005524">
    <property type="term" value="F:ATP binding"/>
    <property type="evidence" value="ECO:0007669"/>
    <property type="project" value="UniProtKB-KW"/>
</dbReference>
<dbReference type="Gene3D" id="3.30.1490.20">
    <property type="entry name" value="ATP-grasp fold, A domain"/>
    <property type="match status" value="1"/>
</dbReference>
<proteinExistence type="inferred from homology"/>
<dbReference type="GO" id="GO:0006541">
    <property type="term" value="P:glutamine metabolic process"/>
    <property type="evidence" value="ECO:0007669"/>
    <property type="project" value="TreeGrafter"/>
</dbReference>